<dbReference type="PANTHER" id="PTHR15020">
    <property type="entry name" value="FLAVIN REDUCTASE-RELATED"/>
    <property type="match status" value="1"/>
</dbReference>
<evidence type="ECO:0000313" key="3">
    <source>
        <dbReference type="EMBL" id="KAJ5376641.1"/>
    </source>
</evidence>
<reference evidence="3" key="1">
    <citation type="submission" date="2022-12" db="EMBL/GenBank/DDBJ databases">
        <authorList>
            <person name="Petersen C."/>
        </authorList>
    </citation>
    <scope>NUCLEOTIDE SEQUENCE</scope>
    <source>
        <strain evidence="3">IBT 29677</strain>
    </source>
</reference>
<dbReference type="SUPFAM" id="SSF51735">
    <property type="entry name" value="NAD(P)-binding Rossmann-fold domains"/>
    <property type="match status" value="1"/>
</dbReference>
<name>A0A9W9SDI1_9EURO</name>
<dbReference type="EMBL" id="JAPZBU010000012">
    <property type="protein sequence ID" value="KAJ5376641.1"/>
    <property type="molecule type" value="Genomic_DNA"/>
</dbReference>
<organism evidence="3 4">
    <name type="scientific">Penicillium cosmopolitanum</name>
    <dbReference type="NCBI Taxonomy" id="1131564"/>
    <lineage>
        <taxon>Eukaryota</taxon>
        <taxon>Fungi</taxon>
        <taxon>Dikarya</taxon>
        <taxon>Ascomycota</taxon>
        <taxon>Pezizomycotina</taxon>
        <taxon>Eurotiomycetes</taxon>
        <taxon>Eurotiomycetidae</taxon>
        <taxon>Eurotiales</taxon>
        <taxon>Aspergillaceae</taxon>
        <taxon>Penicillium</taxon>
    </lineage>
</organism>
<dbReference type="Pfam" id="PF13460">
    <property type="entry name" value="NAD_binding_10"/>
    <property type="match status" value="1"/>
</dbReference>
<accession>A0A9W9SDI1</accession>
<reference evidence="3" key="2">
    <citation type="journal article" date="2023" name="IMA Fungus">
        <title>Comparative genomic study of the Penicillium genus elucidates a diverse pangenome and 15 lateral gene transfer events.</title>
        <authorList>
            <person name="Petersen C."/>
            <person name="Sorensen T."/>
            <person name="Nielsen M.R."/>
            <person name="Sondergaard T.E."/>
            <person name="Sorensen J.L."/>
            <person name="Fitzpatrick D.A."/>
            <person name="Frisvad J.C."/>
            <person name="Nielsen K.L."/>
        </authorList>
    </citation>
    <scope>NUCLEOTIDE SEQUENCE</scope>
    <source>
        <strain evidence="3">IBT 29677</strain>
    </source>
</reference>
<comment type="caution">
    <text evidence="3">The sequence shown here is derived from an EMBL/GenBank/DDBJ whole genome shotgun (WGS) entry which is preliminary data.</text>
</comment>
<sequence length="284" mass="31732">MEAAGTLHSSQCLALLGATGHTGRLVLRNLLTSGYNQMELHIYVRSKEKLIALFPDILSDTRVTIFQGNIQDDGLMQRCLSGVSTIICTLGENENIPGIRVMQDFARSALEALKSLKDNSSHWKLPRLILLSSATWNKRFADSRPAILHWMIRNAFAQSYEDLVKAQELLKASPSLLSMLLVQPNALVDEAASGCEISTDFAYMAVSYEDLADGFVKLASDPMYTDIDAVGVSSRSAENGLRYFPFVFSKVLRGLMFQFIPGYCRAEYALYQWLRTLKEKSKKL</sequence>
<feature type="domain" description="NAD(P)-binding" evidence="2">
    <location>
        <begin position="17"/>
        <end position="222"/>
    </location>
</feature>
<dbReference type="PANTHER" id="PTHR15020:SF50">
    <property type="entry name" value="UPF0659 PROTEIN YMR090W"/>
    <property type="match status" value="1"/>
</dbReference>
<keyword evidence="4" id="KW-1185">Reference proteome</keyword>
<dbReference type="GeneID" id="81377144"/>
<dbReference type="AlphaFoldDB" id="A0A9W9SDI1"/>
<dbReference type="RefSeq" id="XP_056481671.1">
    <property type="nucleotide sequence ID" value="XM_056638164.1"/>
</dbReference>
<dbReference type="InterPro" id="IPR036291">
    <property type="entry name" value="NAD(P)-bd_dom_sf"/>
</dbReference>
<evidence type="ECO:0000256" key="1">
    <source>
        <dbReference type="ARBA" id="ARBA00038376"/>
    </source>
</evidence>
<gene>
    <name evidence="3" type="ORF">N7509_013527</name>
</gene>
<proteinExistence type="inferred from homology"/>
<evidence type="ECO:0000259" key="2">
    <source>
        <dbReference type="Pfam" id="PF13460"/>
    </source>
</evidence>
<protein>
    <recommendedName>
        <fullName evidence="2">NAD(P)-binding domain-containing protein</fullName>
    </recommendedName>
</protein>
<dbReference type="OrthoDB" id="10254221at2759"/>
<evidence type="ECO:0000313" key="4">
    <source>
        <dbReference type="Proteomes" id="UP001147747"/>
    </source>
</evidence>
<dbReference type="Gene3D" id="3.40.50.720">
    <property type="entry name" value="NAD(P)-binding Rossmann-like Domain"/>
    <property type="match status" value="1"/>
</dbReference>
<dbReference type="InterPro" id="IPR016040">
    <property type="entry name" value="NAD(P)-bd_dom"/>
</dbReference>
<comment type="similarity">
    <text evidence="1">Belongs to the avfA family.</text>
</comment>
<dbReference type="Proteomes" id="UP001147747">
    <property type="component" value="Unassembled WGS sequence"/>
</dbReference>